<dbReference type="KEGG" id="mng:MNEG_0987"/>
<feature type="compositionally biased region" description="Low complexity" evidence="9">
    <location>
        <begin position="83"/>
        <end position="96"/>
    </location>
</feature>
<keyword evidence="2 7" id="KW-0349">Heme</keyword>
<reference evidence="10 11" key="1">
    <citation type="journal article" date="2013" name="BMC Genomics">
        <title>Reconstruction of the lipid metabolism for the microalga Monoraphidium neglectum from its genome sequence reveals characteristics suitable for biofuel production.</title>
        <authorList>
            <person name="Bogen C."/>
            <person name="Al-Dilaimi A."/>
            <person name="Albersmeier A."/>
            <person name="Wichmann J."/>
            <person name="Grundmann M."/>
            <person name="Rupp O."/>
            <person name="Lauersen K.J."/>
            <person name="Blifernez-Klassen O."/>
            <person name="Kalinowski J."/>
            <person name="Goesmann A."/>
            <person name="Mussgnug J.H."/>
            <person name="Kruse O."/>
        </authorList>
    </citation>
    <scope>NUCLEOTIDE SEQUENCE [LARGE SCALE GENOMIC DNA]</scope>
    <source>
        <strain evidence="10 11">SAG 48.87</strain>
    </source>
</reference>
<evidence type="ECO:0000313" key="11">
    <source>
        <dbReference type="Proteomes" id="UP000054498"/>
    </source>
</evidence>
<evidence type="ECO:0000256" key="3">
    <source>
        <dbReference type="ARBA" id="ARBA00022723"/>
    </source>
</evidence>
<evidence type="ECO:0000256" key="4">
    <source>
        <dbReference type="ARBA" id="ARBA00023002"/>
    </source>
</evidence>
<keyword evidence="6 8" id="KW-0503">Monooxygenase</keyword>
<dbReference type="Proteomes" id="UP000054498">
    <property type="component" value="Unassembled WGS sequence"/>
</dbReference>
<dbReference type="InterPro" id="IPR050196">
    <property type="entry name" value="Cytochrome_P450_Monoox"/>
</dbReference>
<proteinExistence type="inferred from homology"/>
<dbReference type="STRING" id="145388.A0A0D2K9M9"/>
<dbReference type="AlphaFoldDB" id="A0A0D2K9M9"/>
<accession>A0A0D2K9M9</accession>
<comment type="similarity">
    <text evidence="1 8">Belongs to the cytochrome P450 family.</text>
</comment>
<dbReference type="GO" id="GO:0005506">
    <property type="term" value="F:iron ion binding"/>
    <property type="evidence" value="ECO:0007669"/>
    <property type="project" value="InterPro"/>
</dbReference>
<dbReference type="RefSeq" id="XP_013905977.1">
    <property type="nucleotide sequence ID" value="XM_014050523.1"/>
</dbReference>
<dbReference type="PANTHER" id="PTHR24291">
    <property type="entry name" value="CYTOCHROME P450 FAMILY 4"/>
    <property type="match status" value="1"/>
</dbReference>
<feature type="region of interest" description="Disordered" evidence="9">
    <location>
        <begin position="130"/>
        <end position="156"/>
    </location>
</feature>
<feature type="region of interest" description="Disordered" evidence="9">
    <location>
        <begin position="72"/>
        <end position="99"/>
    </location>
</feature>
<evidence type="ECO:0000256" key="5">
    <source>
        <dbReference type="ARBA" id="ARBA00023004"/>
    </source>
</evidence>
<keyword evidence="11" id="KW-1185">Reference proteome</keyword>
<keyword evidence="3 7" id="KW-0479">Metal-binding</keyword>
<dbReference type="InterPro" id="IPR002401">
    <property type="entry name" value="Cyt_P450_E_grp-I"/>
</dbReference>
<sequence length="156" mass="15526">MPNEVTEGYRYLPFGGGRRKCVGDQFALFEAVVGLSMLLRRFEFERAPDAPPVGMTTGATIHTTNGLWMSIKQRQNKPPGPPAAATTPLAPASKAPAGPPVPALAAAAVAAAEAAPAAADGKGASAGGCPFAAAFGGAGQQQQQQQGGEAGAVAAA</sequence>
<keyword evidence="5 7" id="KW-0408">Iron</keyword>
<dbReference type="SUPFAM" id="SSF48264">
    <property type="entry name" value="Cytochrome P450"/>
    <property type="match status" value="1"/>
</dbReference>
<dbReference type="Pfam" id="PF00067">
    <property type="entry name" value="p450"/>
    <property type="match status" value="1"/>
</dbReference>
<dbReference type="PROSITE" id="PS00086">
    <property type="entry name" value="CYTOCHROME_P450"/>
    <property type="match status" value="1"/>
</dbReference>
<evidence type="ECO:0000256" key="2">
    <source>
        <dbReference type="ARBA" id="ARBA00022617"/>
    </source>
</evidence>
<organism evidence="10 11">
    <name type="scientific">Monoraphidium neglectum</name>
    <dbReference type="NCBI Taxonomy" id="145388"/>
    <lineage>
        <taxon>Eukaryota</taxon>
        <taxon>Viridiplantae</taxon>
        <taxon>Chlorophyta</taxon>
        <taxon>core chlorophytes</taxon>
        <taxon>Chlorophyceae</taxon>
        <taxon>CS clade</taxon>
        <taxon>Sphaeropleales</taxon>
        <taxon>Selenastraceae</taxon>
        <taxon>Monoraphidium</taxon>
    </lineage>
</organism>
<dbReference type="GeneID" id="25727105"/>
<evidence type="ECO:0000256" key="8">
    <source>
        <dbReference type="RuleBase" id="RU000461"/>
    </source>
</evidence>
<evidence type="ECO:0000256" key="1">
    <source>
        <dbReference type="ARBA" id="ARBA00010617"/>
    </source>
</evidence>
<evidence type="ECO:0000313" key="10">
    <source>
        <dbReference type="EMBL" id="KIZ06958.1"/>
    </source>
</evidence>
<dbReference type="InterPro" id="IPR017972">
    <property type="entry name" value="Cyt_P450_CS"/>
</dbReference>
<dbReference type="InterPro" id="IPR036396">
    <property type="entry name" value="Cyt_P450_sf"/>
</dbReference>
<name>A0A0D2K9M9_9CHLO</name>
<dbReference type="PANTHER" id="PTHR24291:SF50">
    <property type="entry name" value="BIFUNCTIONAL ALBAFLAVENONE MONOOXYGENASE_TERPENE SYNTHASE"/>
    <property type="match status" value="1"/>
</dbReference>
<evidence type="ECO:0000256" key="7">
    <source>
        <dbReference type="PIRSR" id="PIRSR602401-1"/>
    </source>
</evidence>
<evidence type="ECO:0000256" key="9">
    <source>
        <dbReference type="SAM" id="MobiDB-lite"/>
    </source>
</evidence>
<evidence type="ECO:0000256" key="6">
    <source>
        <dbReference type="ARBA" id="ARBA00023033"/>
    </source>
</evidence>
<comment type="cofactor">
    <cofactor evidence="7">
        <name>heme</name>
        <dbReference type="ChEBI" id="CHEBI:30413"/>
    </cofactor>
</comment>
<dbReference type="GO" id="GO:0020037">
    <property type="term" value="F:heme binding"/>
    <property type="evidence" value="ECO:0007669"/>
    <property type="project" value="InterPro"/>
</dbReference>
<protein>
    <recommendedName>
        <fullName evidence="12">Cytochrome P450</fullName>
    </recommendedName>
</protein>
<keyword evidence="4 8" id="KW-0560">Oxidoreductase</keyword>
<dbReference type="GO" id="GO:0016705">
    <property type="term" value="F:oxidoreductase activity, acting on paired donors, with incorporation or reduction of molecular oxygen"/>
    <property type="evidence" value="ECO:0007669"/>
    <property type="project" value="InterPro"/>
</dbReference>
<dbReference type="OrthoDB" id="1470350at2759"/>
<dbReference type="EMBL" id="KK100311">
    <property type="protein sequence ID" value="KIZ06958.1"/>
    <property type="molecule type" value="Genomic_DNA"/>
</dbReference>
<dbReference type="GO" id="GO:0004497">
    <property type="term" value="F:monooxygenase activity"/>
    <property type="evidence" value="ECO:0007669"/>
    <property type="project" value="UniProtKB-KW"/>
</dbReference>
<feature type="binding site" description="axial binding residue" evidence="7">
    <location>
        <position position="21"/>
    </location>
    <ligand>
        <name>heme</name>
        <dbReference type="ChEBI" id="CHEBI:30413"/>
    </ligand>
    <ligandPart>
        <name>Fe</name>
        <dbReference type="ChEBI" id="CHEBI:18248"/>
    </ligandPart>
</feature>
<gene>
    <name evidence="10" type="ORF">MNEG_0987</name>
</gene>
<dbReference type="InterPro" id="IPR001128">
    <property type="entry name" value="Cyt_P450"/>
</dbReference>
<dbReference type="PRINTS" id="PR00463">
    <property type="entry name" value="EP450I"/>
</dbReference>
<evidence type="ECO:0008006" key="12">
    <source>
        <dbReference type="Google" id="ProtNLM"/>
    </source>
</evidence>
<dbReference type="Gene3D" id="1.10.630.10">
    <property type="entry name" value="Cytochrome P450"/>
    <property type="match status" value="1"/>
</dbReference>